<feature type="chain" id="PRO_5002731648" evidence="2">
    <location>
        <begin position="26"/>
        <end position="383"/>
    </location>
</feature>
<dbReference type="EMBL" id="CP000840">
    <property type="protein sequence ID" value="ABW32343.1"/>
    <property type="molecule type" value="Genomic_DNA"/>
</dbReference>
<geneLocation type="plasmid" evidence="3 4">
    <name>pREB3</name>
</geneLocation>
<protein>
    <submittedName>
        <fullName evidence="3">Uncharacterized protein</fullName>
    </submittedName>
</protein>
<evidence type="ECO:0000256" key="2">
    <source>
        <dbReference type="SAM" id="SignalP"/>
    </source>
</evidence>
<reference evidence="3 4" key="1">
    <citation type="journal article" date="2008" name="Proc. Natl. Acad. Sci. U.S.A.">
        <title>Niche adaptation and genome expansion in the chlorophyll d-producing cyanobacterium Acaryochloris marina.</title>
        <authorList>
            <person name="Swingley W.D."/>
            <person name="Chen M."/>
            <person name="Cheung P.C."/>
            <person name="Conrad A.L."/>
            <person name="Dejesa L.C."/>
            <person name="Hao J."/>
            <person name="Honchak B.M."/>
            <person name="Karbach L.E."/>
            <person name="Kurdoglu A."/>
            <person name="Lahiri S."/>
            <person name="Mastrian S.D."/>
            <person name="Miyashita H."/>
            <person name="Page L."/>
            <person name="Ramakrishna P."/>
            <person name="Satoh S."/>
            <person name="Sattley W.M."/>
            <person name="Shimada Y."/>
            <person name="Taylor H.L."/>
            <person name="Tomo T."/>
            <person name="Tsuchiya T."/>
            <person name="Wang Z.T."/>
            <person name="Raymond J."/>
            <person name="Mimuro M."/>
            <person name="Blankenship R.E."/>
            <person name="Touchman J.W."/>
        </authorList>
    </citation>
    <scope>NUCLEOTIDE SEQUENCE [LARGE SCALE GENOMIC DNA]</scope>
    <source>
        <strain evidence="4">MBIC 11017</strain>
        <plasmid evidence="4">Plasmid pREB3</plasmid>
    </source>
</reference>
<dbReference type="Proteomes" id="UP000000268">
    <property type="component" value="Plasmid pREB3"/>
</dbReference>
<dbReference type="HOGENOM" id="CLU_720849_0_0_3"/>
<evidence type="ECO:0000313" key="3">
    <source>
        <dbReference type="EMBL" id="ABW32343.1"/>
    </source>
</evidence>
<sequence length="383" mass="40972">MQPKPLLITLVLSVQATITTVPAYAQVSYDDPVISGDITLPTTTAPTTFPDVPIPTGDVTIAKDNPLDTATYTEVPTAQLPSGLLGTVFNVLGPKQKPGQARVINETQRKILKVYEYGQKALDAYKVGRAIYDAIDNFSLKRILSGSVSSILANYDKLGTNGTSGSQQGGSGSEDPIYSDPQDPFQVYTQARNNEARKALLPQLMTQLVFSEDGQALIQQQGEQVQQSVVNTIESTQALVQLSAASKEQATAGAGIATSVGETGQKAQTLKSSQAVLKSLTAQNSLMAQGTATNGAILSNVVSGQEEQKKSSDALVVGSALAHQQRTTGLHLSASELTLQEQIRAELELYKDERHRAQDQAALREQLSFNYLYIPGLYSETTP</sequence>
<evidence type="ECO:0000313" key="4">
    <source>
        <dbReference type="Proteomes" id="UP000000268"/>
    </source>
</evidence>
<feature type="signal peptide" evidence="2">
    <location>
        <begin position="1"/>
        <end position="25"/>
    </location>
</feature>
<dbReference type="RefSeq" id="WP_012167310.1">
    <property type="nucleotide sequence ID" value="NC_009928.1"/>
</dbReference>
<keyword evidence="4" id="KW-1185">Reference proteome</keyword>
<proteinExistence type="predicted"/>
<feature type="region of interest" description="Disordered" evidence="1">
    <location>
        <begin position="162"/>
        <end position="183"/>
    </location>
</feature>
<gene>
    <name evidence="3" type="ordered locus">AM1_C0033</name>
</gene>
<dbReference type="KEGG" id="amr:AM1_C0033"/>
<name>A8ZMD2_ACAM1</name>
<keyword evidence="2" id="KW-0732">Signal</keyword>
<dbReference type="AlphaFoldDB" id="A8ZMD2"/>
<accession>A8ZMD2</accession>
<dbReference type="OrthoDB" id="575092at2"/>
<keyword evidence="3" id="KW-0614">Plasmid</keyword>
<organism evidence="3 4">
    <name type="scientific">Acaryochloris marina (strain MBIC 11017)</name>
    <dbReference type="NCBI Taxonomy" id="329726"/>
    <lineage>
        <taxon>Bacteria</taxon>
        <taxon>Bacillati</taxon>
        <taxon>Cyanobacteriota</taxon>
        <taxon>Cyanophyceae</taxon>
        <taxon>Acaryochloridales</taxon>
        <taxon>Acaryochloridaceae</taxon>
        <taxon>Acaryochloris</taxon>
    </lineage>
</organism>
<evidence type="ECO:0000256" key="1">
    <source>
        <dbReference type="SAM" id="MobiDB-lite"/>
    </source>
</evidence>